<comment type="caution">
    <text evidence="2">The sequence shown here is derived from an EMBL/GenBank/DDBJ whole genome shotgun (WGS) entry which is preliminary data.</text>
</comment>
<proteinExistence type="predicted"/>
<dbReference type="RefSeq" id="WP_345337114.1">
    <property type="nucleotide sequence ID" value="NZ_BAABJZ010000103.1"/>
</dbReference>
<keyword evidence="1" id="KW-0732">Signal</keyword>
<keyword evidence="3" id="KW-1185">Reference proteome</keyword>
<gene>
    <name evidence="2" type="ORF">GCM10023333_38410</name>
</gene>
<evidence type="ECO:0000313" key="3">
    <source>
        <dbReference type="Proteomes" id="UP001499988"/>
    </source>
</evidence>
<name>A0ABP9FFL3_9GAMM</name>
<evidence type="ECO:0000256" key="1">
    <source>
        <dbReference type="SAM" id="SignalP"/>
    </source>
</evidence>
<dbReference type="Gene3D" id="3.15.10.40">
    <property type="entry name" value="Uncharacterised protein PF07273, DUF1439"/>
    <property type="match status" value="1"/>
</dbReference>
<organism evidence="2 3">
    <name type="scientific">Ferrimonas pelagia</name>
    <dbReference type="NCBI Taxonomy" id="1177826"/>
    <lineage>
        <taxon>Bacteria</taxon>
        <taxon>Pseudomonadati</taxon>
        <taxon>Pseudomonadota</taxon>
        <taxon>Gammaproteobacteria</taxon>
        <taxon>Alteromonadales</taxon>
        <taxon>Ferrimonadaceae</taxon>
        <taxon>Ferrimonas</taxon>
    </lineage>
</organism>
<dbReference type="PROSITE" id="PS51257">
    <property type="entry name" value="PROKAR_LIPOPROTEIN"/>
    <property type="match status" value="1"/>
</dbReference>
<reference evidence="3" key="1">
    <citation type="journal article" date="2019" name="Int. J. Syst. Evol. Microbiol.">
        <title>The Global Catalogue of Microorganisms (GCM) 10K type strain sequencing project: providing services to taxonomists for standard genome sequencing and annotation.</title>
        <authorList>
            <consortium name="The Broad Institute Genomics Platform"/>
            <consortium name="The Broad Institute Genome Sequencing Center for Infectious Disease"/>
            <person name="Wu L."/>
            <person name="Ma J."/>
        </authorList>
    </citation>
    <scope>NUCLEOTIDE SEQUENCE [LARGE SCALE GENOMIC DNA]</scope>
    <source>
        <strain evidence="3">JCM 18401</strain>
    </source>
</reference>
<dbReference type="Pfam" id="PF07273">
    <property type="entry name" value="DUF1439"/>
    <property type="match status" value="1"/>
</dbReference>
<feature type="signal peptide" evidence="1">
    <location>
        <begin position="1"/>
        <end position="20"/>
    </location>
</feature>
<protein>
    <submittedName>
        <fullName evidence="2">DUF1439 domain-containing protein</fullName>
    </submittedName>
</protein>
<dbReference type="EMBL" id="BAABJZ010000103">
    <property type="protein sequence ID" value="GAA4900821.1"/>
    <property type="molecule type" value="Genomic_DNA"/>
</dbReference>
<feature type="chain" id="PRO_5046887224" evidence="1">
    <location>
        <begin position="21"/>
        <end position="180"/>
    </location>
</feature>
<sequence>MKKSVWVGLAALLLGGCATSYSVSESELEGHLNRQLRSEQKIEGSGLLGAELTFSDIQVEIGQETDRVSVAAHSRIKVNTPLIPLRAGLELQFKATPWYDNTDHSIYLRDLELANIEASPKELEQMLLPLSREAMQWVQLYLENQPIYKLEEQGWQQDILRKFGKEIRIRPGKLEFVLEP</sequence>
<evidence type="ECO:0000313" key="2">
    <source>
        <dbReference type="EMBL" id="GAA4900821.1"/>
    </source>
</evidence>
<accession>A0ABP9FFL3</accession>
<dbReference type="Proteomes" id="UP001499988">
    <property type="component" value="Unassembled WGS sequence"/>
</dbReference>
<dbReference type="InterPro" id="IPR010835">
    <property type="entry name" value="DUF1439"/>
</dbReference>